<keyword evidence="2" id="KW-1185">Reference proteome</keyword>
<keyword evidence="1" id="KW-0808">Transferase</keyword>
<dbReference type="EMBL" id="BMAT01000733">
    <property type="protein sequence ID" value="GFR72265.1"/>
    <property type="molecule type" value="Genomic_DNA"/>
</dbReference>
<proteinExistence type="predicted"/>
<gene>
    <name evidence="1" type="ORF">ElyMa_000375100</name>
</gene>
<dbReference type="InterPro" id="IPR011042">
    <property type="entry name" value="6-blade_b-propeller_TolB-like"/>
</dbReference>
<organism evidence="1 2">
    <name type="scientific">Elysia marginata</name>
    <dbReference type="NCBI Taxonomy" id="1093978"/>
    <lineage>
        <taxon>Eukaryota</taxon>
        <taxon>Metazoa</taxon>
        <taxon>Spiralia</taxon>
        <taxon>Lophotrochozoa</taxon>
        <taxon>Mollusca</taxon>
        <taxon>Gastropoda</taxon>
        <taxon>Heterobranchia</taxon>
        <taxon>Euthyneura</taxon>
        <taxon>Panpulmonata</taxon>
        <taxon>Sacoglossa</taxon>
        <taxon>Placobranchoidea</taxon>
        <taxon>Plakobranchidae</taxon>
        <taxon>Elysia</taxon>
    </lineage>
</organism>
<dbReference type="GO" id="GO:0016301">
    <property type="term" value="F:kinase activity"/>
    <property type="evidence" value="ECO:0007669"/>
    <property type="project" value="UniProtKB-KW"/>
</dbReference>
<keyword evidence="1" id="KW-0418">Kinase</keyword>
<accession>A0AAV4FHM6</accession>
<evidence type="ECO:0000313" key="2">
    <source>
        <dbReference type="Proteomes" id="UP000762676"/>
    </source>
</evidence>
<protein>
    <submittedName>
        <fullName evidence="1">Tyrosine-protein kinase receptor</fullName>
    </submittedName>
</protein>
<dbReference type="Gene3D" id="2.120.10.30">
    <property type="entry name" value="TolB, C-terminal domain"/>
    <property type="match status" value="1"/>
</dbReference>
<keyword evidence="1" id="KW-0675">Receptor</keyword>
<comment type="caution">
    <text evidence="1">The sequence shown here is derived from an EMBL/GenBank/DDBJ whole genome shotgun (WGS) entry which is preliminary data.</text>
</comment>
<sequence length="239" mass="26525">MVTDISKVLAHAFFYFFIDPVTDLSLHIRRKLILASTNKGKVIRVALGGGSNRDDLYPSLRDPGALAVDWLADRVYIASSNRIFSCPLDRDLCVTVVDRLPKAASAVKIDPINGFLFYVLTGPNLGLHRLDLGQISHLWAPRPRQSEMALGHHRTKTARPELILSMPDLHTVTIDFASVHLFAVNNSKKAVVTTFLDGTNRRAVHDSSRLGSKSAMKDVTSMVYFNRVSEETCLIALKI</sequence>
<name>A0AAV4FHM6_9GAST</name>
<reference evidence="1 2" key="1">
    <citation type="journal article" date="2021" name="Elife">
        <title>Chloroplast acquisition without the gene transfer in kleptoplastic sea slugs, Plakobranchus ocellatus.</title>
        <authorList>
            <person name="Maeda T."/>
            <person name="Takahashi S."/>
            <person name="Yoshida T."/>
            <person name="Shimamura S."/>
            <person name="Takaki Y."/>
            <person name="Nagai Y."/>
            <person name="Toyoda A."/>
            <person name="Suzuki Y."/>
            <person name="Arimoto A."/>
            <person name="Ishii H."/>
            <person name="Satoh N."/>
            <person name="Nishiyama T."/>
            <person name="Hasebe M."/>
            <person name="Maruyama T."/>
            <person name="Minagawa J."/>
            <person name="Obokata J."/>
            <person name="Shigenobu S."/>
        </authorList>
    </citation>
    <scope>NUCLEOTIDE SEQUENCE [LARGE SCALE GENOMIC DNA]</scope>
</reference>
<dbReference type="AlphaFoldDB" id="A0AAV4FHM6"/>
<dbReference type="Proteomes" id="UP000762676">
    <property type="component" value="Unassembled WGS sequence"/>
</dbReference>
<evidence type="ECO:0000313" key="1">
    <source>
        <dbReference type="EMBL" id="GFR72265.1"/>
    </source>
</evidence>
<dbReference type="SUPFAM" id="SSF63825">
    <property type="entry name" value="YWTD domain"/>
    <property type="match status" value="1"/>
</dbReference>